<organism evidence="4 5">
    <name type="scientific">Cellvibrio japonicus (strain Ueda107)</name>
    <name type="common">Pseudomonas fluorescens subsp. cellulosa</name>
    <dbReference type="NCBI Taxonomy" id="498211"/>
    <lineage>
        <taxon>Bacteria</taxon>
        <taxon>Pseudomonadati</taxon>
        <taxon>Pseudomonadota</taxon>
        <taxon>Gammaproteobacteria</taxon>
        <taxon>Cellvibrionales</taxon>
        <taxon>Cellvibrionaceae</taxon>
        <taxon>Cellvibrio</taxon>
    </lineage>
</organism>
<dbReference type="eggNOG" id="COG3637">
    <property type="taxonomic scope" value="Bacteria"/>
</dbReference>
<dbReference type="Proteomes" id="UP000001036">
    <property type="component" value="Chromosome"/>
</dbReference>
<proteinExistence type="predicted"/>
<dbReference type="RefSeq" id="WP_012489236.1">
    <property type="nucleotide sequence ID" value="NC_010995.1"/>
</dbReference>
<accession>B3PHS0</accession>
<feature type="domain" description="Outer membrane protein beta-barrel" evidence="3">
    <location>
        <begin position="9"/>
        <end position="181"/>
    </location>
</feature>
<evidence type="ECO:0000313" key="4">
    <source>
        <dbReference type="EMBL" id="ACE86183.1"/>
    </source>
</evidence>
<evidence type="ECO:0000313" key="5">
    <source>
        <dbReference type="Proteomes" id="UP000001036"/>
    </source>
</evidence>
<dbReference type="InterPro" id="IPR011250">
    <property type="entry name" value="OMP/PagP_B-barrel"/>
</dbReference>
<reference evidence="4 5" key="1">
    <citation type="journal article" date="2008" name="J. Bacteriol.">
        <title>Insights into plant cell wall degradation from the genome sequence of the soil bacterium Cellvibrio japonicus.</title>
        <authorList>
            <person name="Deboy R.T."/>
            <person name="Mongodin E.F."/>
            <person name="Fouts D.E."/>
            <person name="Tailford L.E."/>
            <person name="Khouri H."/>
            <person name="Emerson J.B."/>
            <person name="Mohamoud Y."/>
            <person name="Watkins K."/>
            <person name="Henrissat B."/>
            <person name="Gilbert H.J."/>
            <person name="Nelson K.E."/>
        </authorList>
    </citation>
    <scope>NUCLEOTIDE SEQUENCE [LARGE SCALE GENOMIC DNA]</scope>
    <source>
        <strain evidence="4 5">Ueda107</strain>
    </source>
</reference>
<dbReference type="AlphaFoldDB" id="B3PHS0"/>
<evidence type="ECO:0000259" key="3">
    <source>
        <dbReference type="Pfam" id="PF13505"/>
    </source>
</evidence>
<keyword evidence="1 2" id="KW-0732">Signal</keyword>
<evidence type="ECO:0000256" key="2">
    <source>
        <dbReference type="SAM" id="SignalP"/>
    </source>
</evidence>
<sequence length="181" mass="19082">MKTFLQSSLLMLACAIPATSFAGSDSGFYIGGSVGQSSLEAEFDTNAKLNEDDTAYKIVAGYNFGVLPLLDLGVEVDYRDFGKFKGSEAIGSADIVAVDLFGVAGLNFGPFGVFGKIGYSDADVDAVVENIKASSSESNMAYGIGAKFQLGSLALRAEYEKFDMDDVDDLSMFSVGATITF</sequence>
<dbReference type="Gene3D" id="2.40.160.20">
    <property type="match status" value="1"/>
</dbReference>
<dbReference type="Pfam" id="PF13505">
    <property type="entry name" value="OMP_b-brl"/>
    <property type="match status" value="1"/>
</dbReference>
<keyword evidence="5" id="KW-1185">Reference proteome</keyword>
<dbReference type="EMBL" id="CP000934">
    <property type="protein sequence ID" value="ACE86183.1"/>
    <property type="molecule type" value="Genomic_DNA"/>
</dbReference>
<protein>
    <submittedName>
        <fullName evidence="4">OmpA-like transmembrane domain protein</fullName>
    </submittedName>
</protein>
<dbReference type="HOGENOM" id="CLU_106646_2_0_6"/>
<evidence type="ECO:0000256" key="1">
    <source>
        <dbReference type="ARBA" id="ARBA00022729"/>
    </source>
</evidence>
<dbReference type="SUPFAM" id="SSF56925">
    <property type="entry name" value="OMPA-like"/>
    <property type="match status" value="1"/>
</dbReference>
<keyword evidence="4" id="KW-0472">Membrane</keyword>
<feature type="signal peptide" evidence="2">
    <location>
        <begin position="1"/>
        <end position="22"/>
    </location>
</feature>
<dbReference type="InterPro" id="IPR027385">
    <property type="entry name" value="Beta-barrel_OMP"/>
</dbReference>
<dbReference type="OrthoDB" id="7620169at2"/>
<name>B3PHS0_CELJU</name>
<keyword evidence="4" id="KW-0812">Transmembrane</keyword>
<feature type="chain" id="PRO_5002793949" evidence="2">
    <location>
        <begin position="23"/>
        <end position="181"/>
    </location>
</feature>
<gene>
    <name evidence="4" type="ordered locus">CJA_3662</name>
</gene>
<dbReference type="KEGG" id="cja:CJA_3662"/>